<keyword evidence="3" id="KW-1185">Reference proteome</keyword>
<evidence type="ECO:0000256" key="1">
    <source>
        <dbReference type="SAM" id="MobiDB-lite"/>
    </source>
</evidence>
<gene>
    <name evidence="2" type="ORF">EVAR_35550_1</name>
</gene>
<sequence>MMTTQGSSRKLDTKDEKPKGQRDMRGWLVLNDGTQYLSAHHSIFWNKFSQAPLGFQALACCTVAVATSKLEDVSQWTENNLNKILDEGDKLYQDSFLHFEPEKMKKLTMEQTHTTRKVRLLEKDQIENSDRRPRLWTYMMTVMRTEDIKFRADLTMSGEDVERQGQFALYQAGGFA</sequence>
<protein>
    <submittedName>
        <fullName evidence="2">Uncharacterized protein</fullName>
    </submittedName>
</protein>
<feature type="compositionally biased region" description="Basic and acidic residues" evidence="1">
    <location>
        <begin position="9"/>
        <end position="23"/>
    </location>
</feature>
<dbReference type="EMBL" id="BGZK01000743">
    <property type="protein sequence ID" value="GBP58771.1"/>
    <property type="molecule type" value="Genomic_DNA"/>
</dbReference>
<dbReference type="AlphaFoldDB" id="A0A4C1X4W3"/>
<reference evidence="2 3" key="1">
    <citation type="journal article" date="2019" name="Commun. Biol.">
        <title>The bagworm genome reveals a unique fibroin gene that provides high tensile strength.</title>
        <authorList>
            <person name="Kono N."/>
            <person name="Nakamura H."/>
            <person name="Ohtoshi R."/>
            <person name="Tomita M."/>
            <person name="Numata K."/>
            <person name="Arakawa K."/>
        </authorList>
    </citation>
    <scope>NUCLEOTIDE SEQUENCE [LARGE SCALE GENOMIC DNA]</scope>
</reference>
<dbReference type="Gene3D" id="3.90.70.120">
    <property type="match status" value="1"/>
</dbReference>
<organism evidence="2 3">
    <name type="scientific">Eumeta variegata</name>
    <name type="common">Bagworm moth</name>
    <name type="synonym">Eumeta japonica</name>
    <dbReference type="NCBI Taxonomy" id="151549"/>
    <lineage>
        <taxon>Eukaryota</taxon>
        <taxon>Metazoa</taxon>
        <taxon>Ecdysozoa</taxon>
        <taxon>Arthropoda</taxon>
        <taxon>Hexapoda</taxon>
        <taxon>Insecta</taxon>
        <taxon>Pterygota</taxon>
        <taxon>Neoptera</taxon>
        <taxon>Endopterygota</taxon>
        <taxon>Lepidoptera</taxon>
        <taxon>Glossata</taxon>
        <taxon>Ditrysia</taxon>
        <taxon>Tineoidea</taxon>
        <taxon>Psychidae</taxon>
        <taxon>Oiketicinae</taxon>
        <taxon>Eumeta</taxon>
    </lineage>
</organism>
<comment type="caution">
    <text evidence="2">The sequence shown here is derived from an EMBL/GenBank/DDBJ whole genome shotgun (WGS) entry which is preliminary data.</text>
</comment>
<dbReference type="Proteomes" id="UP000299102">
    <property type="component" value="Unassembled WGS sequence"/>
</dbReference>
<proteinExistence type="predicted"/>
<evidence type="ECO:0000313" key="2">
    <source>
        <dbReference type="EMBL" id="GBP58771.1"/>
    </source>
</evidence>
<name>A0A4C1X4W3_EUMVA</name>
<feature type="region of interest" description="Disordered" evidence="1">
    <location>
        <begin position="1"/>
        <end position="23"/>
    </location>
</feature>
<dbReference type="OrthoDB" id="7916681at2759"/>
<accession>A0A4C1X4W3</accession>
<evidence type="ECO:0000313" key="3">
    <source>
        <dbReference type="Proteomes" id="UP000299102"/>
    </source>
</evidence>